<organism evidence="1 2">
    <name type="scientific">Microcella pacifica</name>
    <dbReference type="NCBI Taxonomy" id="2591847"/>
    <lineage>
        <taxon>Bacteria</taxon>
        <taxon>Bacillati</taxon>
        <taxon>Actinomycetota</taxon>
        <taxon>Actinomycetes</taxon>
        <taxon>Micrococcales</taxon>
        <taxon>Microbacteriaceae</taxon>
        <taxon>Microcella</taxon>
    </lineage>
</organism>
<dbReference type="OrthoDB" id="4950145at2"/>
<evidence type="ECO:0000313" key="1">
    <source>
        <dbReference type="EMBL" id="NHF62236.1"/>
    </source>
</evidence>
<accession>A0A9E5MK64</accession>
<gene>
    <name evidence="1" type="ORF">FK219_003100</name>
</gene>
<dbReference type="RefSeq" id="WP_152582978.1">
    <property type="nucleotide sequence ID" value="NZ_VIKT02000004.1"/>
</dbReference>
<evidence type="ECO:0000313" key="2">
    <source>
        <dbReference type="Proteomes" id="UP000818266"/>
    </source>
</evidence>
<sequence>MATGISEMTAQSTARAALVAAAKAALAGEEVDIGSGFRWPIASNDWVYATETDSDIDPTTIGPRRTLTERITLSLSIGSWRPGGDQEAENAAHDRAFELLGSIQNHVRKNDITLGGTVLWCLPGSSTSAGATAEGDSGEGRLTEIAATFVCEHRIATA</sequence>
<comment type="caution">
    <text evidence="1">The sequence shown here is derived from an EMBL/GenBank/DDBJ whole genome shotgun (WGS) entry which is preliminary data.</text>
</comment>
<proteinExistence type="predicted"/>
<dbReference type="Proteomes" id="UP000818266">
    <property type="component" value="Unassembled WGS sequence"/>
</dbReference>
<dbReference type="AlphaFoldDB" id="A0A9E5MK64"/>
<dbReference type="EMBL" id="VIKT02000004">
    <property type="protein sequence ID" value="NHF62236.1"/>
    <property type="molecule type" value="Genomic_DNA"/>
</dbReference>
<name>A0A9E5MK64_9MICO</name>
<protein>
    <submittedName>
        <fullName evidence="1">Uncharacterized protein</fullName>
    </submittedName>
</protein>
<keyword evidence="2" id="KW-1185">Reference proteome</keyword>
<reference evidence="1 2" key="1">
    <citation type="submission" date="2020-03" db="EMBL/GenBank/DDBJ databases">
        <title>Chryseoglobus sp. isolated from a deep-sea seamount.</title>
        <authorList>
            <person name="Zhang D.-C."/>
        </authorList>
    </citation>
    <scope>NUCLEOTIDE SEQUENCE [LARGE SCALE GENOMIC DNA]</scope>
    <source>
        <strain evidence="1 2">KN1116</strain>
    </source>
</reference>